<reference evidence="1" key="1">
    <citation type="submission" date="2016-12" db="EMBL/GenBank/DDBJ databases">
        <title>The genomes of Aspergillus section Nigri reveals drivers in fungal speciation.</title>
        <authorList>
            <consortium name="DOE Joint Genome Institute"/>
            <person name="Vesth T.C."/>
            <person name="Nybo J."/>
            <person name="Theobald S."/>
            <person name="Brandl J."/>
            <person name="Frisvad J.C."/>
            <person name="Nielsen K.F."/>
            <person name="Lyhne E.K."/>
            <person name="Kogle M.E."/>
            <person name="Kuo A."/>
            <person name="Riley R."/>
            <person name="Clum A."/>
            <person name="Nolan M."/>
            <person name="Lipzen A."/>
            <person name="Salamov A."/>
            <person name="Henrissat B."/>
            <person name="Wiebenga A."/>
            <person name="De vries R.P."/>
            <person name="Grigoriev I.V."/>
            <person name="Mortensen U.H."/>
            <person name="Andersen M.R."/>
            <person name="Baker S.E."/>
        </authorList>
    </citation>
    <scope>NUCLEOTIDE SEQUENCE</scope>
    <source>
        <strain evidence="1">CBS 122712</strain>
    </source>
</reference>
<keyword evidence="2" id="KW-1185">Reference proteome</keyword>
<evidence type="ECO:0000313" key="1">
    <source>
        <dbReference type="EMBL" id="PWY63667.1"/>
    </source>
</evidence>
<name>A0A317UT30_ASPEC</name>
<dbReference type="RefSeq" id="XP_025383340.1">
    <property type="nucleotide sequence ID" value="XM_025526275.1"/>
</dbReference>
<dbReference type="EMBL" id="MSFU01000035">
    <property type="protein sequence ID" value="PWY63667.1"/>
    <property type="molecule type" value="Genomic_DNA"/>
</dbReference>
<dbReference type="Proteomes" id="UP000246171">
    <property type="component" value="Unassembled WGS sequence"/>
</dbReference>
<dbReference type="AlphaFoldDB" id="A0A317UT30"/>
<comment type="caution">
    <text evidence="1">The sequence shown here is derived from an EMBL/GenBank/DDBJ whole genome shotgun (WGS) entry which is preliminary data.</text>
</comment>
<accession>A0A317UT30</accession>
<dbReference type="VEuPathDB" id="FungiDB:BO83DRAFT_155860"/>
<sequence>MSNAPTKLCSKTGCDKVRSMAPKGRCCKLTLLLFYSLAYMLTSNMIDEEDIMTVNPITSFAKEFIIDLVSSFTLCLLHFTLAQLSPHELLGIFGQYGVSGLMCRFVVLDV</sequence>
<organism evidence="1 2">
    <name type="scientific">Aspergillus eucalypticola (strain CBS 122712 / IBT 29274)</name>
    <dbReference type="NCBI Taxonomy" id="1448314"/>
    <lineage>
        <taxon>Eukaryota</taxon>
        <taxon>Fungi</taxon>
        <taxon>Dikarya</taxon>
        <taxon>Ascomycota</taxon>
        <taxon>Pezizomycotina</taxon>
        <taxon>Eurotiomycetes</taxon>
        <taxon>Eurotiomycetidae</taxon>
        <taxon>Eurotiales</taxon>
        <taxon>Aspergillaceae</taxon>
        <taxon>Aspergillus</taxon>
        <taxon>Aspergillus subgen. Circumdati</taxon>
    </lineage>
</organism>
<gene>
    <name evidence="1" type="ORF">BO83DRAFT_155860</name>
</gene>
<protein>
    <submittedName>
        <fullName evidence="1">Uncharacterized protein</fullName>
    </submittedName>
</protein>
<dbReference type="GeneID" id="37048237"/>
<evidence type="ECO:0000313" key="2">
    <source>
        <dbReference type="Proteomes" id="UP000246171"/>
    </source>
</evidence>
<proteinExistence type="predicted"/>